<keyword evidence="6" id="KW-1185">Reference proteome</keyword>
<dbReference type="RefSeq" id="WP_179171161.1">
    <property type="nucleotide sequence ID" value="NZ_CP058530.1"/>
</dbReference>
<dbReference type="Proteomes" id="UP000509750">
    <property type="component" value="Plasmid unnamed1"/>
</dbReference>
<evidence type="ECO:0000256" key="3">
    <source>
        <dbReference type="ARBA" id="ARBA00022691"/>
    </source>
</evidence>
<dbReference type="EMBL" id="CP058530">
    <property type="protein sequence ID" value="QLG29587.1"/>
    <property type="molecule type" value="Genomic_DNA"/>
</dbReference>
<dbReference type="InterPro" id="IPR029063">
    <property type="entry name" value="SAM-dependent_MTases_sf"/>
</dbReference>
<evidence type="ECO:0000313" key="5">
    <source>
        <dbReference type="EMBL" id="QLG29587.1"/>
    </source>
</evidence>
<dbReference type="PANTHER" id="PTHR43464:SF19">
    <property type="entry name" value="UBIQUINONE BIOSYNTHESIS O-METHYLTRANSFERASE, MITOCHONDRIAL"/>
    <property type="match status" value="1"/>
</dbReference>
<dbReference type="OrthoDB" id="6243at2157"/>
<name>A0A7D5GNW0_9EURY</name>
<dbReference type="PANTHER" id="PTHR43464">
    <property type="entry name" value="METHYLTRANSFERASE"/>
    <property type="match status" value="1"/>
</dbReference>
<accession>A0A7D5GNW0</accession>
<feature type="domain" description="Methyltransferase" evidence="4">
    <location>
        <begin position="51"/>
        <end position="142"/>
    </location>
</feature>
<dbReference type="GO" id="GO:0008168">
    <property type="term" value="F:methyltransferase activity"/>
    <property type="evidence" value="ECO:0007669"/>
    <property type="project" value="UniProtKB-KW"/>
</dbReference>
<keyword evidence="5" id="KW-0614">Plasmid</keyword>
<dbReference type="GO" id="GO:0032259">
    <property type="term" value="P:methylation"/>
    <property type="evidence" value="ECO:0007669"/>
    <property type="project" value="UniProtKB-KW"/>
</dbReference>
<evidence type="ECO:0000259" key="4">
    <source>
        <dbReference type="Pfam" id="PF13649"/>
    </source>
</evidence>
<evidence type="ECO:0000313" key="6">
    <source>
        <dbReference type="Proteomes" id="UP000509750"/>
    </source>
</evidence>
<organism evidence="5 6">
    <name type="scientific">Halorarum halophilum</name>
    <dbReference type="NCBI Taxonomy" id="2743090"/>
    <lineage>
        <taxon>Archaea</taxon>
        <taxon>Methanobacteriati</taxon>
        <taxon>Methanobacteriota</taxon>
        <taxon>Stenosarchaea group</taxon>
        <taxon>Halobacteria</taxon>
        <taxon>Halobacteriales</taxon>
        <taxon>Haloferacaceae</taxon>
        <taxon>Halorarum</taxon>
    </lineage>
</organism>
<reference evidence="5 6" key="1">
    <citation type="submission" date="2020-07" db="EMBL/GenBank/DDBJ databases">
        <title>Gai3-2, isolated from salt lake.</title>
        <authorList>
            <person name="Cui H."/>
            <person name="Shi X."/>
        </authorList>
    </citation>
    <scope>NUCLEOTIDE SEQUENCE [LARGE SCALE GENOMIC DNA]</scope>
    <source>
        <strain evidence="5 6">Gai3-2</strain>
        <plasmid evidence="5 6">unnamed1</plasmid>
    </source>
</reference>
<dbReference type="SUPFAM" id="SSF53335">
    <property type="entry name" value="S-adenosyl-L-methionine-dependent methyltransferases"/>
    <property type="match status" value="1"/>
</dbReference>
<dbReference type="CDD" id="cd02440">
    <property type="entry name" value="AdoMet_MTases"/>
    <property type="match status" value="1"/>
</dbReference>
<evidence type="ECO:0000256" key="2">
    <source>
        <dbReference type="ARBA" id="ARBA00022679"/>
    </source>
</evidence>
<dbReference type="KEGG" id="halg:HUG10_18425"/>
<evidence type="ECO:0000256" key="1">
    <source>
        <dbReference type="ARBA" id="ARBA00022603"/>
    </source>
</evidence>
<geneLocation type="plasmid" evidence="5 6">
    <name>unnamed1</name>
</geneLocation>
<dbReference type="AlphaFoldDB" id="A0A7D5GNW0"/>
<proteinExistence type="predicted"/>
<dbReference type="Pfam" id="PF13649">
    <property type="entry name" value="Methyltransf_25"/>
    <property type="match status" value="1"/>
</dbReference>
<gene>
    <name evidence="5" type="ORF">HUG10_18425</name>
</gene>
<keyword evidence="1 5" id="KW-0489">Methyltransferase</keyword>
<protein>
    <submittedName>
        <fullName evidence="5">Class I SAM-dependent methyltransferase</fullName>
    </submittedName>
</protein>
<dbReference type="InterPro" id="IPR041698">
    <property type="entry name" value="Methyltransf_25"/>
</dbReference>
<keyword evidence="3" id="KW-0949">S-adenosyl-L-methionine</keyword>
<sequence length="243" mass="26503">MHTREQGEVPAVSHYGSDGVVDRYVSLREDGLFEQEREALERGFFDADAPVLDLGCGAGRTTAAIAERGYDVVGVDISAPMVRAAEAATDATCLTADATQLPFRDGAFGTVLFSYNGLDDLYPESSRYAALGEINRVLADDGLFVFSAHNSRRLALVYPPTPAELRETAAFWARNLADGRIGTPYKRVEGVRGVYPVYHITPPAQRRQLRSFGFEPLTTLGRTGTLSRLFGPTVYYVARKGTA</sequence>
<keyword evidence="2 5" id="KW-0808">Transferase</keyword>
<dbReference type="GeneID" id="56030852"/>
<dbReference type="Gene3D" id="3.40.50.150">
    <property type="entry name" value="Vaccinia Virus protein VP39"/>
    <property type="match status" value="1"/>
</dbReference>